<comment type="similarity">
    <text evidence="3 7">Belongs to the peptidase S26 family.</text>
</comment>
<dbReference type="PANTHER" id="PTHR43390:SF1">
    <property type="entry name" value="CHLOROPLAST PROCESSING PEPTIDASE"/>
    <property type="match status" value="1"/>
</dbReference>
<evidence type="ECO:0000259" key="9">
    <source>
        <dbReference type="Pfam" id="PF10502"/>
    </source>
</evidence>
<dbReference type="GO" id="GO:0006465">
    <property type="term" value="P:signal peptide processing"/>
    <property type="evidence" value="ECO:0007669"/>
    <property type="project" value="InterPro"/>
</dbReference>
<comment type="caution">
    <text evidence="7">Lacks conserved residue(s) required for the propagation of feature annotation.</text>
</comment>
<dbReference type="PROSITE" id="PS00761">
    <property type="entry name" value="SPASE_I_3"/>
    <property type="match status" value="1"/>
</dbReference>
<reference evidence="10" key="1">
    <citation type="submission" date="2021-03" db="EMBL/GenBank/DDBJ databases">
        <authorList>
            <person name="Kanchanasin P."/>
            <person name="Saeng-In P."/>
            <person name="Phongsopitanun W."/>
            <person name="Yuki M."/>
            <person name="Kudo T."/>
            <person name="Ohkuma M."/>
            <person name="Tanasupawat S."/>
        </authorList>
    </citation>
    <scope>NUCLEOTIDE SEQUENCE</scope>
    <source>
        <strain evidence="10">GKU 128</strain>
    </source>
</reference>
<keyword evidence="5 7" id="KW-0378">Hydrolase</keyword>
<feature type="active site" evidence="6">
    <location>
        <position position="168"/>
    </location>
</feature>
<feature type="domain" description="Peptidase S26" evidence="9">
    <location>
        <begin position="66"/>
        <end position="265"/>
    </location>
</feature>
<organism evidence="10 11">
    <name type="scientific">Actinomadura barringtoniae</name>
    <dbReference type="NCBI Taxonomy" id="1427535"/>
    <lineage>
        <taxon>Bacteria</taxon>
        <taxon>Bacillati</taxon>
        <taxon>Actinomycetota</taxon>
        <taxon>Actinomycetes</taxon>
        <taxon>Streptosporangiales</taxon>
        <taxon>Thermomonosporaceae</taxon>
        <taxon>Actinomadura</taxon>
    </lineage>
</organism>
<dbReference type="EMBL" id="JAGEOJ010000035">
    <property type="protein sequence ID" value="MBO2455298.1"/>
    <property type="molecule type" value="Genomic_DNA"/>
</dbReference>
<evidence type="ECO:0000313" key="10">
    <source>
        <dbReference type="EMBL" id="MBO2455298.1"/>
    </source>
</evidence>
<evidence type="ECO:0000313" key="11">
    <source>
        <dbReference type="Proteomes" id="UP000669179"/>
    </source>
</evidence>
<keyword evidence="11" id="KW-1185">Reference proteome</keyword>
<dbReference type="InterPro" id="IPR019533">
    <property type="entry name" value="Peptidase_S26"/>
</dbReference>
<evidence type="ECO:0000256" key="8">
    <source>
        <dbReference type="SAM" id="MobiDB-lite"/>
    </source>
</evidence>
<proteinExistence type="inferred from homology"/>
<feature type="compositionally biased region" description="Low complexity" evidence="8">
    <location>
        <begin position="26"/>
        <end position="35"/>
    </location>
</feature>
<dbReference type="InterPro" id="IPR036286">
    <property type="entry name" value="LexA/Signal_pep-like_sf"/>
</dbReference>
<evidence type="ECO:0000256" key="1">
    <source>
        <dbReference type="ARBA" id="ARBA00000677"/>
    </source>
</evidence>
<feature type="transmembrane region" description="Helical" evidence="7">
    <location>
        <begin position="283"/>
        <end position="308"/>
    </location>
</feature>
<name>A0A939PS79_9ACTN</name>
<feature type="region of interest" description="Disordered" evidence="8">
    <location>
        <begin position="1"/>
        <end position="55"/>
    </location>
</feature>
<keyword evidence="7" id="KW-0812">Transmembrane</keyword>
<comment type="caution">
    <text evidence="10">The sequence shown here is derived from an EMBL/GenBank/DDBJ whole genome shotgun (WGS) entry which is preliminary data.</text>
</comment>
<accession>A0A939PS79</accession>
<dbReference type="Pfam" id="PF10502">
    <property type="entry name" value="Peptidase_S26"/>
    <property type="match status" value="1"/>
</dbReference>
<protein>
    <recommendedName>
        <fullName evidence="4 7">Signal peptidase I</fullName>
        <ecNumber evidence="4 7">3.4.21.89</ecNumber>
    </recommendedName>
</protein>
<dbReference type="EC" id="3.4.21.89" evidence="4 7"/>
<dbReference type="PANTHER" id="PTHR43390">
    <property type="entry name" value="SIGNAL PEPTIDASE I"/>
    <property type="match status" value="1"/>
</dbReference>
<dbReference type="PRINTS" id="PR00727">
    <property type="entry name" value="LEADERPTASE"/>
</dbReference>
<dbReference type="GO" id="GO:0004252">
    <property type="term" value="F:serine-type endopeptidase activity"/>
    <property type="evidence" value="ECO:0007669"/>
    <property type="project" value="InterPro"/>
</dbReference>
<comment type="catalytic activity">
    <reaction evidence="1 7">
        <text>Cleavage of hydrophobic, N-terminal signal or leader sequences from secreted and periplasmic proteins.</text>
        <dbReference type="EC" id="3.4.21.89"/>
    </reaction>
</comment>
<dbReference type="GO" id="GO:0005886">
    <property type="term" value="C:plasma membrane"/>
    <property type="evidence" value="ECO:0007669"/>
    <property type="project" value="UniProtKB-SubCell"/>
</dbReference>
<evidence type="ECO:0000256" key="3">
    <source>
        <dbReference type="ARBA" id="ARBA00009370"/>
    </source>
</evidence>
<dbReference type="CDD" id="cd06530">
    <property type="entry name" value="S26_SPase_I"/>
    <property type="match status" value="1"/>
</dbReference>
<sequence length="318" mass="35102">MTDEDDRRDVRSEAEGAVPDEQQTVTSSEDTADSSSSEEKQDDTSSGALGFRGRRKRKKKQGSFWKELPVLIGVALVLALLIKTFAVQAFYIPSASMENTLQIGDRVLVNKIVYHTRDIKRGDIVVFNGLDSWDPEVDYAEPSNPVSKFFRAIGSAFGVAPNEKDYIKRVIGIPGDRVKCCDAQGRITVNGVPLDEKSYLYTDSQTGEQNKPSNETFDHTVQPGQLWVMGDHREVSSDSRAHRGDPGGGTIPIDHVIGRAFVIVWPLNRIDTLPIPKTFDQPALSAALAPATPLALGFIGALPVTLLYRRLRPRRRTP</sequence>
<feature type="transmembrane region" description="Helical" evidence="7">
    <location>
        <begin position="64"/>
        <end position="91"/>
    </location>
</feature>
<dbReference type="SUPFAM" id="SSF51306">
    <property type="entry name" value="LexA/Signal peptidase"/>
    <property type="match status" value="1"/>
</dbReference>
<dbReference type="Proteomes" id="UP000669179">
    <property type="component" value="Unassembled WGS sequence"/>
</dbReference>
<dbReference type="InterPro" id="IPR000223">
    <property type="entry name" value="Pept_S26A_signal_pept_1"/>
</dbReference>
<evidence type="ECO:0000256" key="6">
    <source>
        <dbReference type="PIRSR" id="PIRSR600223-1"/>
    </source>
</evidence>
<gene>
    <name evidence="10" type="primary">lepB</name>
    <name evidence="10" type="ORF">J4573_50025</name>
</gene>
<feature type="compositionally biased region" description="Basic and acidic residues" evidence="8">
    <location>
        <begin position="1"/>
        <end position="14"/>
    </location>
</feature>
<dbReference type="NCBIfam" id="TIGR02227">
    <property type="entry name" value="sigpep_I_bact"/>
    <property type="match status" value="1"/>
</dbReference>
<keyword evidence="7" id="KW-0472">Membrane</keyword>
<evidence type="ECO:0000256" key="5">
    <source>
        <dbReference type="ARBA" id="ARBA00022801"/>
    </source>
</evidence>
<evidence type="ECO:0000256" key="7">
    <source>
        <dbReference type="RuleBase" id="RU362042"/>
    </source>
</evidence>
<dbReference type="AlphaFoldDB" id="A0A939PS79"/>
<comment type="subcellular location">
    <subcellularLocation>
        <location evidence="2">Cell membrane</location>
        <topology evidence="2">Single-pass type II membrane protein</topology>
    </subcellularLocation>
    <subcellularLocation>
        <location evidence="7">Membrane</location>
        <topology evidence="7">Single-pass type II membrane protein</topology>
    </subcellularLocation>
</comment>
<feature type="active site" evidence="6">
    <location>
        <position position="96"/>
    </location>
</feature>
<keyword evidence="7" id="KW-1133">Transmembrane helix</keyword>
<dbReference type="GO" id="GO:0009003">
    <property type="term" value="F:signal peptidase activity"/>
    <property type="evidence" value="ECO:0007669"/>
    <property type="project" value="UniProtKB-EC"/>
</dbReference>
<dbReference type="Gene3D" id="2.10.109.10">
    <property type="entry name" value="Umud Fragment, subunit A"/>
    <property type="match status" value="1"/>
</dbReference>
<dbReference type="InterPro" id="IPR019758">
    <property type="entry name" value="Pept_S26A_signal_pept_1_CS"/>
</dbReference>
<keyword evidence="7" id="KW-0645">Protease</keyword>
<evidence type="ECO:0000256" key="4">
    <source>
        <dbReference type="ARBA" id="ARBA00013208"/>
    </source>
</evidence>
<evidence type="ECO:0000256" key="2">
    <source>
        <dbReference type="ARBA" id="ARBA00004401"/>
    </source>
</evidence>